<dbReference type="EMBL" id="CP007490">
    <property type="protein sequence ID" value="AIC47208.1"/>
    <property type="molecule type" value="Genomic_DNA"/>
</dbReference>
<dbReference type="Pfam" id="PF13794">
    <property type="entry name" value="MiaE_2"/>
    <property type="match status" value="1"/>
</dbReference>
<dbReference type="AlphaFoldDB" id="A0A060JKU8"/>
<organism evidence="2 3">
    <name type="scientific">Rhodoluna lacicola</name>
    <dbReference type="NCBI Taxonomy" id="529884"/>
    <lineage>
        <taxon>Bacteria</taxon>
        <taxon>Bacillati</taxon>
        <taxon>Actinomycetota</taxon>
        <taxon>Actinomycetes</taxon>
        <taxon>Micrococcales</taxon>
        <taxon>Microbacteriaceae</taxon>
        <taxon>Luna cluster</taxon>
        <taxon>Luna-1 subcluster</taxon>
        <taxon>Rhodoluna</taxon>
    </lineage>
</organism>
<dbReference type="Proteomes" id="UP000067708">
    <property type="component" value="Chromosome"/>
</dbReference>
<dbReference type="KEGG" id="rla:Rhola_00003870"/>
<dbReference type="eggNOG" id="COG1633">
    <property type="taxonomic scope" value="Bacteria"/>
</dbReference>
<evidence type="ECO:0000259" key="1">
    <source>
        <dbReference type="Pfam" id="PF13794"/>
    </source>
</evidence>
<gene>
    <name evidence="2" type="ORF">Rhola_00003870</name>
</gene>
<feature type="domain" description="Ferritin-like" evidence="1">
    <location>
        <begin position="59"/>
        <end position="216"/>
    </location>
</feature>
<dbReference type="PATRIC" id="fig|529884.3.peg.369"/>
<evidence type="ECO:0000313" key="2">
    <source>
        <dbReference type="EMBL" id="AIC47208.1"/>
    </source>
</evidence>
<accession>A0A060JKU8</accession>
<dbReference type="HOGENOM" id="CLU_082377_0_0_11"/>
<keyword evidence="3" id="KW-1185">Reference proteome</keyword>
<reference evidence="2 3" key="1">
    <citation type="journal article" date="2014" name="Int. J. Syst. Evol. Microbiol.">
        <title>Rhodoluna lacicola gen. nov., sp. nov., a planktonic freshwater bacterium with stream-lined genome.</title>
        <authorList>
            <person name="Hahn M."/>
            <person name="Schmidt J."/>
            <person name="Taipale S.J."/>
            <person name="Doolittle W.F."/>
            <person name="Koll U."/>
        </authorList>
    </citation>
    <scope>NUCLEOTIDE SEQUENCE [LARGE SCALE GENOMIC DNA]</scope>
    <source>
        <strain evidence="2 3">MWH-Ta8</strain>
    </source>
</reference>
<sequence length="273" mass="31036">MLLSLDQSSRRVILVDVFEWLKRLRTTARNFTLPAREERGARNTEKVNLKPYTPEPKVFLGQLAYLQLSQFEILTSELKYSPNTQYKAELGEAAAKSFEKYRAISKKIAAMGIDPTDAMDPFVERIETFHSRTNGLDWYETVIKIYLVSGLLDDFYRRLAIGLDPITRAEVEKALKDTKFEAFAKKVLIESMARDAQLGSRLALWGRRIMGDVLLELRAAFDNRKLAGIAKTKKLTIEEERAVNLASYSKLEPLITELIGAHTMRMDALGLTA</sequence>
<dbReference type="InterPro" id="IPR012347">
    <property type="entry name" value="Ferritin-like"/>
</dbReference>
<dbReference type="InterPro" id="IPR059125">
    <property type="entry name" value="Ferritin_actino"/>
</dbReference>
<name>A0A060JKU8_9MICO</name>
<dbReference type="STRING" id="529884.Rhola_00003870"/>
<dbReference type="Gene3D" id="1.20.1260.10">
    <property type="match status" value="1"/>
</dbReference>
<evidence type="ECO:0000313" key="3">
    <source>
        <dbReference type="Proteomes" id="UP000067708"/>
    </source>
</evidence>
<protein>
    <recommendedName>
        <fullName evidence="1">Ferritin-like domain-containing protein</fullName>
    </recommendedName>
</protein>
<proteinExistence type="predicted"/>